<dbReference type="RefSeq" id="WP_369265757.1">
    <property type="nucleotide sequence ID" value="NZ_CP163440.1"/>
</dbReference>
<sequence>MAVPAAQGRAGETSEANVGAVTGSPAAPRTLLLGRYDDGGRLQCVGRTTALARAAGAAVAGLLAPGAARASVDRLVVLRLPC</sequence>
<feature type="region of interest" description="Disordered" evidence="1">
    <location>
        <begin position="1"/>
        <end position="25"/>
    </location>
</feature>
<gene>
    <name evidence="2" type="ORF">AB5J50_01470</name>
</gene>
<dbReference type="AlphaFoldDB" id="A0AB39SNV5"/>
<evidence type="ECO:0000313" key="2">
    <source>
        <dbReference type="EMBL" id="XDQ69016.1"/>
    </source>
</evidence>
<reference evidence="2" key="1">
    <citation type="submission" date="2024-07" db="EMBL/GenBank/DDBJ databases">
        <authorList>
            <person name="Yu S.T."/>
        </authorList>
    </citation>
    <scope>NUCLEOTIDE SEQUENCE</scope>
    <source>
        <strain evidence="2">R35</strain>
    </source>
</reference>
<protein>
    <submittedName>
        <fullName evidence="2">Uncharacterized protein</fullName>
    </submittedName>
</protein>
<organism evidence="2">
    <name type="scientific">Streptomyces sp. R35</name>
    <dbReference type="NCBI Taxonomy" id="3238630"/>
    <lineage>
        <taxon>Bacteria</taxon>
        <taxon>Bacillati</taxon>
        <taxon>Actinomycetota</taxon>
        <taxon>Actinomycetes</taxon>
        <taxon>Kitasatosporales</taxon>
        <taxon>Streptomycetaceae</taxon>
        <taxon>Streptomyces</taxon>
    </lineage>
</organism>
<name>A0AB39SNV5_9ACTN</name>
<dbReference type="EMBL" id="CP163440">
    <property type="protein sequence ID" value="XDQ69016.1"/>
    <property type="molecule type" value="Genomic_DNA"/>
</dbReference>
<evidence type="ECO:0000256" key="1">
    <source>
        <dbReference type="SAM" id="MobiDB-lite"/>
    </source>
</evidence>
<accession>A0AB39SNV5</accession>
<proteinExistence type="predicted"/>